<dbReference type="Pfam" id="PF12833">
    <property type="entry name" value="HTH_18"/>
    <property type="match status" value="1"/>
</dbReference>
<dbReference type="SMART" id="SM00342">
    <property type="entry name" value="HTH_ARAC"/>
    <property type="match status" value="1"/>
</dbReference>
<dbReference type="InterPro" id="IPR009057">
    <property type="entry name" value="Homeodomain-like_sf"/>
</dbReference>
<accession>A0A2Z2KHE7</accession>
<dbReference type="RefSeq" id="WP_087915608.1">
    <property type="nucleotide sequence ID" value="NZ_CP021780.1"/>
</dbReference>
<dbReference type="Gene3D" id="3.30.450.20">
    <property type="entry name" value="PAS domain"/>
    <property type="match status" value="1"/>
</dbReference>
<reference evidence="6 7" key="1">
    <citation type="submission" date="2017-06" db="EMBL/GenBank/DDBJ databases">
        <title>Complete genome sequence of Paenibacillus donghaensis KCTC 13049T isolated from East Sea sediment, South Korea.</title>
        <authorList>
            <person name="Jung B.K."/>
            <person name="Hong S.-J."/>
            <person name="Shin J.-H."/>
        </authorList>
    </citation>
    <scope>NUCLEOTIDE SEQUENCE [LARGE SCALE GENOMIC DNA]</scope>
    <source>
        <strain evidence="6 7">KCTC 13049</strain>
    </source>
</reference>
<keyword evidence="4" id="KW-0812">Transmembrane</keyword>
<evidence type="ECO:0000259" key="5">
    <source>
        <dbReference type="PROSITE" id="PS01124"/>
    </source>
</evidence>
<dbReference type="EMBL" id="CP021780">
    <property type="protein sequence ID" value="ASA21599.1"/>
    <property type="molecule type" value="Genomic_DNA"/>
</dbReference>
<proteinExistence type="predicted"/>
<keyword evidence="3" id="KW-0804">Transcription</keyword>
<feature type="transmembrane region" description="Helical" evidence="4">
    <location>
        <begin position="297"/>
        <end position="319"/>
    </location>
</feature>
<evidence type="ECO:0000256" key="3">
    <source>
        <dbReference type="ARBA" id="ARBA00023163"/>
    </source>
</evidence>
<dbReference type="Proteomes" id="UP000249890">
    <property type="component" value="Chromosome"/>
</dbReference>
<keyword evidence="7" id="KW-1185">Reference proteome</keyword>
<protein>
    <submittedName>
        <fullName evidence="6">AraC family transcriptional regulator</fullName>
    </submittedName>
</protein>
<evidence type="ECO:0000256" key="1">
    <source>
        <dbReference type="ARBA" id="ARBA00023015"/>
    </source>
</evidence>
<gene>
    <name evidence="6" type="ORF">B9T62_12965</name>
</gene>
<dbReference type="GO" id="GO:0003700">
    <property type="term" value="F:DNA-binding transcription factor activity"/>
    <property type="evidence" value="ECO:0007669"/>
    <property type="project" value="InterPro"/>
</dbReference>
<organism evidence="6 7">
    <name type="scientific">Paenibacillus donghaensis</name>
    <dbReference type="NCBI Taxonomy" id="414771"/>
    <lineage>
        <taxon>Bacteria</taxon>
        <taxon>Bacillati</taxon>
        <taxon>Bacillota</taxon>
        <taxon>Bacilli</taxon>
        <taxon>Bacillales</taxon>
        <taxon>Paenibacillaceae</taxon>
        <taxon>Paenibacillus</taxon>
    </lineage>
</organism>
<keyword evidence="4" id="KW-1133">Transmembrane helix</keyword>
<evidence type="ECO:0000313" key="7">
    <source>
        <dbReference type="Proteomes" id="UP000249890"/>
    </source>
</evidence>
<dbReference type="AlphaFoldDB" id="A0A2Z2KHE7"/>
<feature type="domain" description="HTH araC/xylS-type" evidence="5">
    <location>
        <begin position="652"/>
        <end position="751"/>
    </location>
</feature>
<keyword evidence="4" id="KW-0472">Membrane</keyword>
<evidence type="ECO:0000313" key="6">
    <source>
        <dbReference type="EMBL" id="ASA21599.1"/>
    </source>
</evidence>
<keyword evidence="2" id="KW-0238">DNA-binding</keyword>
<evidence type="ECO:0000256" key="2">
    <source>
        <dbReference type="ARBA" id="ARBA00023125"/>
    </source>
</evidence>
<dbReference type="CDD" id="cd18774">
    <property type="entry name" value="PDC2_HK_sensor"/>
    <property type="match status" value="1"/>
</dbReference>
<dbReference type="SUPFAM" id="SSF46689">
    <property type="entry name" value="Homeodomain-like"/>
    <property type="match status" value="1"/>
</dbReference>
<dbReference type="PANTHER" id="PTHR43280:SF2">
    <property type="entry name" value="HTH-TYPE TRANSCRIPTIONAL REGULATOR EXSA"/>
    <property type="match status" value="1"/>
</dbReference>
<dbReference type="InterPro" id="IPR018062">
    <property type="entry name" value="HTH_AraC-typ_CS"/>
</dbReference>
<dbReference type="KEGG" id="pdh:B9T62_12965"/>
<dbReference type="PROSITE" id="PS01124">
    <property type="entry name" value="HTH_ARAC_FAMILY_2"/>
    <property type="match status" value="1"/>
</dbReference>
<dbReference type="GO" id="GO:0043565">
    <property type="term" value="F:sequence-specific DNA binding"/>
    <property type="evidence" value="ECO:0007669"/>
    <property type="project" value="InterPro"/>
</dbReference>
<keyword evidence="1" id="KW-0805">Transcription regulation</keyword>
<dbReference type="Gene3D" id="1.10.10.60">
    <property type="entry name" value="Homeodomain-like"/>
    <property type="match status" value="2"/>
</dbReference>
<dbReference type="PANTHER" id="PTHR43280">
    <property type="entry name" value="ARAC-FAMILY TRANSCRIPTIONAL REGULATOR"/>
    <property type="match status" value="1"/>
</dbReference>
<dbReference type="InterPro" id="IPR018060">
    <property type="entry name" value="HTH_AraC"/>
</dbReference>
<dbReference type="PROSITE" id="PS00041">
    <property type="entry name" value="HTH_ARAC_FAMILY_1"/>
    <property type="match status" value="1"/>
</dbReference>
<feature type="transmembrane region" description="Helical" evidence="4">
    <location>
        <begin position="6"/>
        <end position="28"/>
    </location>
</feature>
<dbReference type="OrthoDB" id="1975037at2"/>
<evidence type="ECO:0000256" key="4">
    <source>
        <dbReference type="SAM" id="Phobius"/>
    </source>
</evidence>
<name>A0A2Z2KHE7_9BACL</name>
<sequence length="765" mass="87653">MKRVPIILQMSLILFCVMAIPITILTWYSDKEILHNSENVIAESSLAELNANRRLNENALKNISQAVAGLKVTKVFDLIRYFETYDELNANYDNVSNALVVQHELVNLKQKMAGVYSSYFYLSDSDYVISTDQGITTLDHYESIGWMKEALSKRTGIGGVWYPRKLNSGINVVSYVLPLNRLSTPTRGIIVLNLQESRIADYFRSSGGDKQGYFLMEADGTIISHNDKSLLLTDGGQLPFIGGIVQNGSKEGYAFHNAGNERLIYTWSRSEQLGWWNVNVYSMDELMTKAHTLQRNIIVLTIMIIFIGAVLTFLIANWFSRPVRELARTVRTRSDLGVSNRNELVFLDAAFKRMQKEEEELFNLLKERELDARSLAVHNLLRGEVNKQVHELFPLACYSVAIVSIDRYREYVNFTNLEARNYHRYIFISKCDTLFPDTVHARTVYQGEGCFAIVMNDSSDDINSWLGMFKASLTAIQNSALEFFGHTVTLGVSSRGESGSEVSNQVAEAMEIIKKRMTEGSGCIFFWEKEADEDIKYMYPTNSERRIVNYLTTGDIPSILNELQVIRQEIQSAEYISYDNILFIYNQLIGLTIKYLRENNINTARIFTGRRDIYSAIASIDTLDEMEDYLNGFFTDIGRHLSHFCVQDSYGERIIGYLQEHFCEDIAFQDLAREIGISYSYMRKIVYELTGKTLIDYTNHLRIEKAKKILGEEPNLTMTQVAEQVGYYNVQSLNRFFRKYEGMSPGSYKAFKHAKSTDLSQEKEE</sequence>